<evidence type="ECO:0000259" key="17">
    <source>
        <dbReference type="Pfam" id="PF02706"/>
    </source>
</evidence>
<comment type="similarity">
    <text evidence="3">Belongs to the etk/wzc family.</text>
</comment>
<keyword evidence="13 16" id="KW-0472">Membrane</keyword>
<dbReference type="SUPFAM" id="SSF52540">
    <property type="entry name" value="P-loop containing nucleoside triphosphate hydrolases"/>
    <property type="match status" value="1"/>
</dbReference>
<dbReference type="InterPro" id="IPR032807">
    <property type="entry name" value="GNVR"/>
</dbReference>
<dbReference type="Proteomes" id="UP000316008">
    <property type="component" value="Unassembled WGS sequence"/>
</dbReference>
<evidence type="ECO:0000256" key="4">
    <source>
        <dbReference type="ARBA" id="ARBA00011903"/>
    </source>
</evidence>
<dbReference type="CDD" id="cd05387">
    <property type="entry name" value="BY-kinase"/>
    <property type="match status" value="1"/>
</dbReference>
<keyword evidence="9" id="KW-0547">Nucleotide-binding</keyword>
<dbReference type="RefSeq" id="WP_144332750.1">
    <property type="nucleotide sequence ID" value="NZ_VLPL01000003.1"/>
</dbReference>
<keyword evidence="8 16" id="KW-0812">Transmembrane</keyword>
<dbReference type="Pfam" id="PF13807">
    <property type="entry name" value="GNVR"/>
    <property type="match status" value="1"/>
</dbReference>
<dbReference type="Gene3D" id="3.40.50.300">
    <property type="entry name" value="P-loop containing nucleotide triphosphate hydrolases"/>
    <property type="match status" value="1"/>
</dbReference>
<dbReference type="FunFam" id="3.40.50.300:FF:000527">
    <property type="entry name" value="Tyrosine-protein kinase etk"/>
    <property type="match status" value="1"/>
</dbReference>
<evidence type="ECO:0000256" key="5">
    <source>
        <dbReference type="ARBA" id="ARBA00022475"/>
    </source>
</evidence>
<evidence type="ECO:0000313" key="21">
    <source>
        <dbReference type="Proteomes" id="UP000316008"/>
    </source>
</evidence>
<name>A0A556N135_9FLAO</name>
<dbReference type="Pfam" id="PF02706">
    <property type="entry name" value="Wzz"/>
    <property type="match status" value="1"/>
</dbReference>
<dbReference type="PANTHER" id="PTHR32309">
    <property type="entry name" value="TYROSINE-PROTEIN KINASE"/>
    <property type="match status" value="1"/>
</dbReference>
<dbReference type="PANTHER" id="PTHR32309:SF13">
    <property type="entry name" value="FERRIC ENTEROBACTIN TRANSPORT PROTEIN FEPE"/>
    <property type="match status" value="1"/>
</dbReference>
<evidence type="ECO:0000256" key="3">
    <source>
        <dbReference type="ARBA" id="ARBA00008883"/>
    </source>
</evidence>
<dbReference type="Pfam" id="PF13614">
    <property type="entry name" value="AAA_31"/>
    <property type="match status" value="1"/>
</dbReference>
<keyword evidence="10 20" id="KW-0418">Kinase</keyword>
<evidence type="ECO:0000259" key="19">
    <source>
        <dbReference type="Pfam" id="PF13807"/>
    </source>
</evidence>
<comment type="catalytic activity">
    <reaction evidence="15">
        <text>L-tyrosyl-[protein] + ATP = O-phospho-L-tyrosyl-[protein] + ADP + H(+)</text>
        <dbReference type="Rhea" id="RHEA:10596"/>
        <dbReference type="Rhea" id="RHEA-COMP:10136"/>
        <dbReference type="Rhea" id="RHEA-COMP:20101"/>
        <dbReference type="ChEBI" id="CHEBI:15378"/>
        <dbReference type="ChEBI" id="CHEBI:30616"/>
        <dbReference type="ChEBI" id="CHEBI:46858"/>
        <dbReference type="ChEBI" id="CHEBI:61978"/>
        <dbReference type="ChEBI" id="CHEBI:456216"/>
        <dbReference type="EC" id="2.7.10.2"/>
    </reaction>
</comment>
<dbReference type="GO" id="GO:0004715">
    <property type="term" value="F:non-membrane spanning protein tyrosine kinase activity"/>
    <property type="evidence" value="ECO:0007669"/>
    <property type="project" value="UniProtKB-EC"/>
</dbReference>
<dbReference type="GO" id="GO:0005524">
    <property type="term" value="F:ATP binding"/>
    <property type="evidence" value="ECO:0007669"/>
    <property type="project" value="UniProtKB-KW"/>
</dbReference>
<reference evidence="20 21" key="1">
    <citation type="submission" date="2019-07" db="EMBL/GenBank/DDBJ databases">
        <authorList>
            <person name="Huq M.A."/>
        </authorList>
    </citation>
    <scope>NUCLEOTIDE SEQUENCE [LARGE SCALE GENOMIC DNA]</scope>
    <source>
        <strain evidence="20 21">MAH-3</strain>
    </source>
</reference>
<organism evidence="20 21">
    <name type="scientific">Fluviicola chungangensis</name>
    <dbReference type="NCBI Taxonomy" id="2597671"/>
    <lineage>
        <taxon>Bacteria</taxon>
        <taxon>Pseudomonadati</taxon>
        <taxon>Bacteroidota</taxon>
        <taxon>Flavobacteriia</taxon>
        <taxon>Flavobacteriales</taxon>
        <taxon>Crocinitomicaceae</taxon>
        <taxon>Fluviicola</taxon>
    </lineage>
</organism>
<dbReference type="GO" id="GO:0005886">
    <property type="term" value="C:plasma membrane"/>
    <property type="evidence" value="ECO:0007669"/>
    <property type="project" value="UniProtKB-SubCell"/>
</dbReference>
<comment type="similarity">
    <text evidence="2">Belongs to the CpsD/CapB family.</text>
</comment>
<gene>
    <name evidence="20" type="ORF">FO442_08580</name>
</gene>
<keyword evidence="14" id="KW-0829">Tyrosine-protein kinase</keyword>
<evidence type="ECO:0000256" key="12">
    <source>
        <dbReference type="ARBA" id="ARBA00022989"/>
    </source>
</evidence>
<dbReference type="AlphaFoldDB" id="A0A556N135"/>
<keyword evidence="11" id="KW-0067">ATP-binding</keyword>
<evidence type="ECO:0000313" key="20">
    <source>
        <dbReference type="EMBL" id="TSJ45795.1"/>
    </source>
</evidence>
<evidence type="ECO:0000259" key="18">
    <source>
        <dbReference type="Pfam" id="PF13614"/>
    </source>
</evidence>
<evidence type="ECO:0000256" key="10">
    <source>
        <dbReference type="ARBA" id="ARBA00022777"/>
    </source>
</evidence>
<feature type="domain" description="Polysaccharide chain length determinant N-terminal" evidence="17">
    <location>
        <begin position="18"/>
        <end position="112"/>
    </location>
</feature>
<evidence type="ECO:0000256" key="15">
    <source>
        <dbReference type="ARBA" id="ARBA00051245"/>
    </source>
</evidence>
<dbReference type="OrthoDB" id="9794577at2"/>
<dbReference type="InterPro" id="IPR003856">
    <property type="entry name" value="LPS_length_determ_N"/>
</dbReference>
<feature type="domain" description="AAA" evidence="18">
    <location>
        <begin position="588"/>
        <end position="730"/>
    </location>
</feature>
<feature type="transmembrane region" description="Helical" evidence="16">
    <location>
        <begin position="31"/>
        <end position="49"/>
    </location>
</feature>
<feature type="domain" description="Tyrosine-protein kinase G-rich" evidence="19">
    <location>
        <begin position="453"/>
        <end position="523"/>
    </location>
</feature>
<dbReference type="InterPro" id="IPR025669">
    <property type="entry name" value="AAA_dom"/>
</dbReference>
<evidence type="ECO:0000256" key="7">
    <source>
        <dbReference type="ARBA" id="ARBA00022679"/>
    </source>
</evidence>
<dbReference type="InterPro" id="IPR050445">
    <property type="entry name" value="Bact_polysacc_biosynth/exp"/>
</dbReference>
<keyword evidence="6" id="KW-0997">Cell inner membrane</keyword>
<evidence type="ECO:0000256" key="14">
    <source>
        <dbReference type="ARBA" id="ARBA00023137"/>
    </source>
</evidence>
<evidence type="ECO:0000256" key="6">
    <source>
        <dbReference type="ARBA" id="ARBA00022519"/>
    </source>
</evidence>
<feature type="transmembrane region" description="Helical" evidence="16">
    <location>
        <begin position="502"/>
        <end position="521"/>
    </location>
</feature>
<dbReference type="InterPro" id="IPR005702">
    <property type="entry name" value="Wzc-like_C"/>
</dbReference>
<accession>A0A556N135</accession>
<dbReference type="NCBIfam" id="TIGR01007">
    <property type="entry name" value="eps_fam"/>
    <property type="match status" value="1"/>
</dbReference>
<comment type="subcellular location">
    <subcellularLocation>
        <location evidence="1">Cell inner membrane</location>
        <topology evidence="1">Multi-pass membrane protein</topology>
    </subcellularLocation>
</comment>
<evidence type="ECO:0000256" key="8">
    <source>
        <dbReference type="ARBA" id="ARBA00022692"/>
    </source>
</evidence>
<dbReference type="GO" id="GO:0042802">
    <property type="term" value="F:identical protein binding"/>
    <property type="evidence" value="ECO:0007669"/>
    <property type="project" value="UniProtKB-ARBA"/>
</dbReference>
<evidence type="ECO:0000256" key="16">
    <source>
        <dbReference type="SAM" id="Phobius"/>
    </source>
</evidence>
<keyword evidence="7 20" id="KW-0808">Transferase</keyword>
<protein>
    <recommendedName>
        <fullName evidence="4">non-specific protein-tyrosine kinase</fullName>
        <ecNumber evidence="4">2.7.10.2</ecNumber>
    </recommendedName>
</protein>
<evidence type="ECO:0000256" key="2">
    <source>
        <dbReference type="ARBA" id="ARBA00007316"/>
    </source>
</evidence>
<dbReference type="InterPro" id="IPR027417">
    <property type="entry name" value="P-loop_NTPase"/>
</dbReference>
<keyword evidence="12 16" id="KW-1133">Transmembrane helix</keyword>
<comment type="caution">
    <text evidence="20">The sequence shown here is derived from an EMBL/GenBank/DDBJ whole genome shotgun (WGS) entry which is preliminary data.</text>
</comment>
<keyword evidence="5" id="KW-1003">Cell membrane</keyword>
<dbReference type="EMBL" id="VLPL01000003">
    <property type="protein sequence ID" value="TSJ45795.1"/>
    <property type="molecule type" value="Genomic_DNA"/>
</dbReference>
<evidence type="ECO:0000256" key="11">
    <source>
        <dbReference type="ARBA" id="ARBA00022840"/>
    </source>
</evidence>
<sequence>MRQEEAIYKVRENEESAISLRDLLDKYLIHWRWVLSSVILLLVLGWVYARYQTPSYESTATVLIEQESKSGMASEELGMLKDLGLASGGGVLEDEIELYQSRSLMEHVVRELQLHWKYQIVGTTTGLVRSELYDSNPIRVRSVEADSLYYDKHYEFEITLTSANEYTITSGNELVGNMYKYGAVLQLSIGNIILEKTNEFKSPWIGKRILINVSPVSEVATEIRKNLSVEPASKDANILVLKVKGHNVGKNNAILNKIIAVHQENAINNKNEVVKNTTAFINDRMKFIAAELTDVEKKGEDYKSKHHLVDVTTDAVSYLEKEGDIEKKVVDASIEMELADFMNEVVSQQNGYEQLLPANLGFKDPSIGEMTNQYNTLVLERNRLRETNGGKHPKVASIESQLSSLRTSLENSLRNMRNSSKMELKKLKSEEQLYQSKISSIPQFEREYRDIFRQQQIKESLYLFLLQKREQNEISLAATVANSRVIDEAYSTGIPVSPKKTLIYLIALMFGILIPIGVIYLRTLLNNKIVSRTDLDHSGLTVVGDIPEVKDKDKLLAWNYPQSNIAESFRVLRTNLSFVIPSGKDECRVIGITSSLSGEGKSSTSVNLAFMFAATGKKVLLMGLDLRKPRIKEILELKNMPGLSNYLVNQDLKAKDIISVAESNGHSFNVIQAGDIPPNPSELLMSHRLDELMGDLRKEFDYIILDNAPVGLVIDAVTTNRLTDISLYIIRSGMINKRYQNHILELKNQGKLKNLYIMMNAVKNKVGSYSYSYSYGYGEDVEKRPWWKRLLGIGQ</sequence>
<evidence type="ECO:0000256" key="13">
    <source>
        <dbReference type="ARBA" id="ARBA00023136"/>
    </source>
</evidence>
<evidence type="ECO:0000256" key="9">
    <source>
        <dbReference type="ARBA" id="ARBA00022741"/>
    </source>
</evidence>
<evidence type="ECO:0000256" key="1">
    <source>
        <dbReference type="ARBA" id="ARBA00004429"/>
    </source>
</evidence>
<proteinExistence type="inferred from homology"/>
<keyword evidence="21" id="KW-1185">Reference proteome</keyword>
<dbReference type="EC" id="2.7.10.2" evidence="4"/>